<dbReference type="RefSeq" id="WP_016139010.1">
    <property type="nucleotide sequence ID" value="NZ_KB976986.1"/>
</dbReference>
<name>R8Y1Z1_ACICA</name>
<dbReference type="EMBL" id="APQJ01000008">
    <property type="protein sequence ID" value="EOQ63131.1"/>
    <property type="molecule type" value="Genomic_DNA"/>
</dbReference>
<dbReference type="PATRIC" id="fig|1217690.3.peg.2214"/>
<dbReference type="AlphaFoldDB" id="R8Y1Z1"/>
<accession>R8Y1Z1</accession>
<organism evidence="1 2">
    <name type="scientific">Acinetobacter calcoaceticus ANC 3811</name>
    <dbReference type="NCBI Taxonomy" id="1217690"/>
    <lineage>
        <taxon>Bacteria</taxon>
        <taxon>Pseudomonadati</taxon>
        <taxon>Pseudomonadota</taxon>
        <taxon>Gammaproteobacteria</taxon>
        <taxon>Moraxellales</taxon>
        <taxon>Moraxellaceae</taxon>
        <taxon>Acinetobacter</taxon>
        <taxon>Acinetobacter calcoaceticus/baumannii complex</taxon>
    </lineage>
</organism>
<evidence type="ECO:0000313" key="2">
    <source>
        <dbReference type="Proteomes" id="UP000014041"/>
    </source>
</evidence>
<comment type="caution">
    <text evidence="1">The sequence shown here is derived from an EMBL/GenBank/DDBJ whole genome shotgun (WGS) entry which is preliminary data.</text>
</comment>
<proteinExistence type="predicted"/>
<evidence type="ECO:0000313" key="1">
    <source>
        <dbReference type="EMBL" id="EOQ63131.1"/>
    </source>
</evidence>
<gene>
    <name evidence="1" type="ORF">F935_02224</name>
</gene>
<reference evidence="1 2" key="1">
    <citation type="submission" date="2013-02" db="EMBL/GenBank/DDBJ databases">
        <title>The Genome Sequence of Acinetobacter sp. ANC 3811.</title>
        <authorList>
            <consortium name="The Broad Institute Genome Sequencing Platform"/>
            <consortium name="The Broad Institute Genome Sequencing Center for Infectious Disease"/>
            <person name="Cerqueira G."/>
            <person name="Feldgarden M."/>
            <person name="Courvalin P."/>
            <person name="Perichon B."/>
            <person name="Grillot-Courvalin C."/>
            <person name="Clermont D."/>
            <person name="Rocha E."/>
            <person name="Yoon E.-J."/>
            <person name="Nemec A."/>
            <person name="Walker B."/>
            <person name="Young S.K."/>
            <person name="Zeng Q."/>
            <person name="Gargeya S."/>
            <person name="Fitzgerald M."/>
            <person name="Haas B."/>
            <person name="Abouelleil A."/>
            <person name="Alvarado L."/>
            <person name="Arachchi H.M."/>
            <person name="Berlin A.M."/>
            <person name="Chapman S.B."/>
            <person name="Dewar J."/>
            <person name="Goldberg J."/>
            <person name="Griggs A."/>
            <person name="Gujja S."/>
            <person name="Hansen M."/>
            <person name="Howarth C."/>
            <person name="Imamovic A."/>
            <person name="Larimer J."/>
            <person name="McCowan C."/>
            <person name="Murphy C."/>
            <person name="Neiman D."/>
            <person name="Pearson M."/>
            <person name="Priest M."/>
            <person name="Roberts A."/>
            <person name="Saif S."/>
            <person name="Shea T."/>
            <person name="Sisk P."/>
            <person name="Sykes S."/>
            <person name="Wortman J."/>
            <person name="Nusbaum C."/>
            <person name="Birren B."/>
        </authorList>
    </citation>
    <scope>NUCLEOTIDE SEQUENCE [LARGE SCALE GENOMIC DNA]</scope>
    <source>
        <strain evidence="1 2">ANC 3811</strain>
    </source>
</reference>
<sequence>MNQSTIYDWENISQEIRYIATDKSGRAYGYTNKPRAFKTYGKWTNANFLPEEEGGVIIDKKDNPFQGIWYESLEKRPSQKKKGK</sequence>
<dbReference type="Proteomes" id="UP000014041">
    <property type="component" value="Unassembled WGS sequence"/>
</dbReference>
<protein>
    <submittedName>
        <fullName evidence="1">Uncharacterized protein</fullName>
    </submittedName>
</protein>
<dbReference type="HOGENOM" id="CLU_2566085_0_0_6"/>